<dbReference type="Proteomes" id="UP000054166">
    <property type="component" value="Unassembled WGS sequence"/>
</dbReference>
<dbReference type="HOGENOM" id="CLU_785539_0_0_1"/>
<dbReference type="STRING" id="765440.A0A0C3BHR2"/>
<protein>
    <submittedName>
        <fullName evidence="1">Uncharacterized protein</fullName>
    </submittedName>
</protein>
<proteinExistence type="predicted"/>
<reference evidence="1 2" key="1">
    <citation type="submission" date="2014-04" db="EMBL/GenBank/DDBJ databases">
        <authorList>
            <consortium name="DOE Joint Genome Institute"/>
            <person name="Kuo A."/>
            <person name="Tarkka M."/>
            <person name="Buscot F."/>
            <person name="Kohler A."/>
            <person name="Nagy L.G."/>
            <person name="Floudas D."/>
            <person name="Copeland A."/>
            <person name="Barry K.W."/>
            <person name="Cichocki N."/>
            <person name="Veneault-Fourrey C."/>
            <person name="LaButti K."/>
            <person name="Lindquist E.A."/>
            <person name="Lipzen A."/>
            <person name="Lundell T."/>
            <person name="Morin E."/>
            <person name="Murat C."/>
            <person name="Sun H."/>
            <person name="Tunlid A."/>
            <person name="Henrissat B."/>
            <person name="Grigoriev I.V."/>
            <person name="Hibbett D.S."/>
            <person name="Martin F."/>
            <person name="Nordberg H.P."/>
            <person name="Cantor M.N."/>
            <person name="Hua S.X."/>
        </authorList>
    </citation>
    <scope>NUCLEOTIDE SEQUENCE [LARGE SCALE GENOMIC DNA]</scope>
    <source>
        <strain evidence="1 2">F 1598</strain>
    </source>
</reference>
<sequence length="353" mass="41274">MNRARMVYRQKRIRPNYPSCMMQGTFIYCTLNTDNLNTDTDAVCSRFSEILMKEGFTGGFWAPPWDMGKMHHSGTLLPPTVRTLTMPWPKHRRPFLREFHYPARLVTYSPVGFSLTLPGPSILRLHKLLKSYFNLRPTLNGLLRMLFIWTRSHRMDELTTQCLALLVIRYMQESRKVPNLMDLDHALLYKDHARRTTESKMWMPYQYLLPRVAGVGEGTPRESHVVPTQLEHTVVDYTNFSSFDRKPGSQFWDFLSFWRNGLPIAKTFALSVGHNKYLKRQLPPLRNTELENEIPYILNSSEKLIQDQGFDPAATTYDPRWQPISWPLQPLVVQDPFIPTYVSIDRVTLIYSN</sequence>
<evidence type="ECO:0000313" key="2">
    <source>
        <dbReference type="Proteomes" id="UP000054166"/>
    </source>
</evidence>
<organism evidence="1 2">
    <name type="scientific">Piloderma croceum (strain F 1598)</name>
    <dbReference type="NCBI Taxonomy" id="765440"/>
    <lineage>
        <taxon>Eukaryota</taxon>
        <taxon>Fungi</taxon>
        <taxon>Dikarya</taxon>
        <taxon>Basidiomycota</taxon>
        <taxon>Agaricomycotina</taxon>
        <taxon>Agaricomycetes</taxon>
        <taxon>Agaricomycetidae</taxon>
        <taxon>Atheliales</taxon>
        <taxon>Atheliaceae</taxon>
        <taxon>Piloderma</taxon>
    </lineage>
</organism>
<dbReference type="OrthoDB" id="2274644at2759"/>
<reference evidence="2" key="2">
    <citation type="submission" date="2015-01" db="EMBL/GenBank/DDBJ databases">
        <title>Evolutionary Origins and Diversification of the Mycorrhizal Mutualists.</title>
        <authorList>
            <consortium name="DOE Joint Genome Institute"/>
            <consortium name="Mycorrhizal Genomics Consortium"/>
            <person name="Kohler A."/>
            <person name="Kuo A."/>
            <person name="Nagy L.G."/>
            <person name="Floudas D."/>
            <person name="Copeland A."/>
            <person name="Barry K.W."/>
            <person name="Cichocki N."/>
            <person name="Veneault-Fourrey C."/>
            <person name="LaButti K."/>
            <person name="Lindquist E.A."/>
            <person name="Lipzen A."/>
            <person name="Lundell T."/>
            <person name="Morin E."/>
            <person name="Murat C."/>
            <person name="Riley R."/>
            <person name="Ohm R."/>
            <person name="Sun H."/>
            <person name="Tunlid A."/>
            <person name="Henrissat B."/>
            <person name="Grigoriev I.V."/>
            <person name="Hibbett D.S."/>
            <person name="Martin F."/>
        </authorList>
    </citation>
    <scope>NUCLEOTIDE SEQUENCE [LARGE SCALE GENOMIC DNA]</scope>
    <source>
        <strain evidence="2">F 1598</strain>
    </source>
</reference>
<keyword evidence="2" id="KW-1185">Reference proteome</keyword>
<dbReference type="InParanoid" id="A0A0C3BHR2"/>
<gene>
    <name evidence="1" type="ORF">PILCRDRAFT_635000</name>
</gene>
<dbReference type="AlphaFoldDB" id="A0A0C3BHR2"/>
<dbReference type="EMBL" id="KN833030">
    <property type="protein sequence ID" value="KIM76912.1"/>
    <property type="molecule type" value="Genomic_DNA"/>
</dbReference>
<accession>A0A0C3BHR2</accession>
<dbReference type="Gene3D" id="1.10.1410.10">
    <property type="match status" value="1"/>
</dbReference>
<name>A0A0C3BHR2_PILCF</name>
<evidence type="ECO:0000313" key="1">
    <source>
        <dbReference type="EMBL" id="KIM76912.1"/>
    </source>
</evidence>